<evidence type="ECO:0000256" key="1">
    <source>
        <dbReference type="SAM" id="MobiDB-lite"/>
    </source>
</evidence>
<gene>
    <name evidence="2" type="ORF">BDK51DRAFT_45726</name>
</gene>
<dbReference type="EMBL" id="KZ995834">
    <property type="protein sequence ID" value="RKO89887.1"/>
    <property type="molecule type" value="Genomic_DNA"/>
</dbReference>
<dbReference type="AlphaFoldDB" id="A0A4V1IRF6"/>
<feature type="region of interest" description="Disordered" evidence="1">
    <location>
        <begin position="146"/>
        <end position="206"/>
    </location>
</feature>
<sequence>MSEICLSRFRVLTTSVARSPLHMHCRSQPPFQNSKDEQFGADPRSTIFAAERPKRGEDDPLWTPQAMALDAFPAYAATACNGNGNGTASDAGWDSAVSRWDQRQDKYFCFGLATFGMRGRGTANVRIALRNSLHFVLITAEAPLPHNSRGRLLGRPEYPHRQPPDRDDDAEAMPCARPADGWIPSVFGCQPPGHNEREGDLPLGAR</sequence>
<name>A0A4V1IRF6_9FUNG</name>
<evidence type="ECO:0000313" key="3">
    <source>
        <dbReference type="Proteomes" id="UP000269721"/>
    </source>
</evidence>
<protein>
    <submittedName>
        <fullName evidence="2">Uncharacterized protein</fullName>
    </submittedName>
</protein>
<dbReference type="Proteomes" id="UP000269721">
    <property type="component" value="Unassembled WGS sequence"/>
</dbReference>
<organism evidence="2 3">
    <name type="scientific">Blyttiomyces helicus</name>
    <dbReference type="NCBI Taxonomy" id="388810"/>
    <lineage>
        <taxon>Eukaryota</taxon>
        <taxon>Fungi</taxon>
        <taxon>Fungi incertae sedis</taxon>
        <taxon>Chytridiomycota</taxon>
        <taxon>Chytridiomycota incertae sedis</taxon>
        <taxon>Chytridiomycetes</taxon>
        <taxon>Chytridiomycetes incertae sedis</taxon>
        <taxon>Blyttiomyces</taxon>
    </lineage>
</organism>
<evidence type="ECO:0000313" key="2">
    <source>
        <dbReference type="EMBL" id="RKO89887.1"/>
    </source>
</evidence>
<reference evidence="3" key="1">
    <citation type="journal article" date="2018" name="Nat. Microbiol.">
        <title>Leveraging single-cell genomics to expand the fungal tree of life.</title>
        <authorList>
            <person name="Ahrendt S.R."/>
            <person name="Quandt C.A."/>
            <person name="Ciobanu D."/>
            <person name="Clum A."/>
            <person name="Salamov A."/>
            <person name="Andreopoulos B."/>
            <person name="Cheng J.F."/>
            <person name="Woyke T."/>
            <person name="Pelin A."/>
            <person name="Henrissat B."/>
            <person name="Reynolds N.K."/>
            <person name="Benny G.L."/>
            <person name="Smith M.E."/>
            <person name="James T.Y."/>
            <person name="Grigoriev I.V."/>
        </authorList>
    </citation>
    <scope>NUCLEOTIDE SEQUENCE [LARGE SCALE GENOMIC DNA]</scope>
</reference>
<accession>A0A4V1IRF6</accession>
<keyword evidence="3" id="KW-1185">Reference proteome</keyword>
<proteinExistence type="predicted"/>